<dbReference type="AlphaFoldDB" id="A6JW87"/>
<name>A6JW87_RAT</name>
<evidence type="ECO:0000313" key="2">
    <source>
        <dbReference type="Proteomes" id="UP000234681"/>
    </source>
</evidence>
<dbReference type="EMBL" id="CH474004">
    <property type="protein sequence ID" value="EDL75495.1"/>
    <property type="molecule type" value="Genomic_DNA"/>
</dbReference>
<reference evidence="2" key="1">
    <citation type="submission" date="2005-09" db="EMBL/GenBank/DDBJ databases">
        <authorList>
            <person name="Mural R.J."/>
            <person name="Li P.W."/>
            <person name="Adams M.D."/>
            <person name="Amanatides P.G."/>
            <person name="Baden-Tillson H."/>
            <person name="Barnstead M."/>
            <person name="Chin S.H."/>
            <person name="Dew I."/>
            <person name="Evans C.A."/>
            <person name="Ferriera S."/>
            <person name="Flanigan M."/>
            <person name="Fosler C."/>
            <person name="Glodek A."/>
            <person name="Gu Z."/>
            <person name="Holt R.A."/>
            <person name="Jennings D."/>
            <person name="Kraft C.L."/>
            <person name="Lu F."/>
            <person name="Nguyen T."/>
            <person name="Nusskern D.R."/>
            <person name="Pfannkoch C.M."/>
            <person name="Sitter C."/>
            <person name="Sutton G.G."/>
            <person name="Venter J.C."/>
            <person name="Wang Z."/>
            <person name="Woodage T."/>
            <person name="Zheng X.H."/>
            <person name="Zhong F."/>
        </authorList>
    </citation>
    <scope>NUCLEOTIDE SEQUENCE [LARGE SCALE GENOMIC DNA]</scope>
    <source>
        <strain>BN</strain>
        <strain evidence="2">Sprague-Dawley</strain>
    </source>
</reference>
<sequence>MGFVCDSQQGQGERMTASARPPKCLPTLQILHRWSCFTSTCSANEGVLSRVSRRCLGSNSHALDSVWMLISKDWNITGP</sequence>
<proteinExistence type="predicted"/>
<evidence type="ECO:0000313" key="1">
    <source>
        <dbReference type="EMBL" id="EDL75495.1"/>
    </source>
</evidence>
<organism evidence="1 2">
    <name type="scientific">Rattus norvegicus</name>
    <name type="common">Rat</name>
    <dbReference type="NCBI Taxonomy" id="10116"/>
    <lineage>
        <taxon>Eukaryota</taxon>
        <taxon>Metazoa</taxon>
        <taxon>Chordata</taxon>
        <taxon>Craniata</taxon>
        <taxon>Vertebrata</taxon>
        <taxon>Euteleostomi</taxon>
        <taxon>Mammalia</taxon>
        <taxon>Eutheria</taxon>
        <taxon>Euarchontoglires</taxon>
        <taxon>Glires</taxon>
        <taxon>Rodentia</taxon>
        <taxon>Myomorpha</taxon>
        <taxon>Muroidea</taxon>
        <taxon>Muridae</taxon>
        <taxon>Murinae</taxon>
        <taxon>Rattus</taxon>
    </lineage>
</organism>
<accession>A6JW87</accession>
<protein>
    <submittedName>
        <fullName evidence="1">RCG23819</fullName>
    </submittedName>
</protein>
<dbReference type="Proteomes" id="UP000234681">
    <property type="component" value="Chromosome 9"/>
</dbReference>
<gene>
    <name evidence="1" type="ORF">rCG_23819</name>
</gene>